<organism evidence="4 5">
    <name type="scientific">Hydra vulgaris</name>
    <name type="common">Hydra</name>
    <name type="synonym">Hydra attenuata</name>
    <dbReference type="NCBI Taxonomy" id="6087"/>
    <lineage>
        <taxon>Eukaryota</taxon>
        <taxon>Metazoa</taxon>
        <taxon>Cnidaria</taxon>
        <taxon>Hydrozoa</taxon>
        <taxon>Hydroidolina</taxon>
        <taxon>Anthoathecata</taxon>
        <taxon>Aplanulata</taxon>
        <taxon>Hydridae</taxon>
        <taxon>Hydra</taxon>
    </lineage>
</organism>
<dbReference type="PANTHER" id="PTHR17357">
    <property type="entry name" value="GM2 GANGLIOSIDE ACTIVATOR PROTEIN"/>
    <property type="match status" value="1"/>
</dbReference>
<evidence type="ECO:0000313" key="4">
    <source>
        <dbReference type="Proteomes" id="UP001652625"/>
    </source>
</evidence>
<evidence type="ECO:0000256" key="2">
    <source>
        <dbReference type="SAM" id="SignalP"/>
    </source>
</evidence>
<evidence type="ECO:0000259" key="3">
    <source>
        <dbReference type="SMART" id="SM00737"/>
    </source>
</evidence>
<dbReference type="Proteomes" id="UP001652625">
    <property type="component" value="Chromosome 12"/>
</dbReference>
<dbReference type="RefSeq" id="XP_065669775.1">
    <property type="nucleotide sequence ID" value="XM_065813703.1"/>
</dbReference>
<dbReference type="SMART" id="SM00737">
    <property type="entry name" value="ML"/>
    <property type="match status" value="1"/>
</dbReference>
<dbReference type="GeneID" id="136088827"/>
<protein>
    <submittedName>
        <fullName evidence="5">Ganglioside GM2 activator-like</fullName>
    </submittedName>
</protein>
<sequence>MSSNFALIALLIICNGMLQVKCYFRVNIETPLGFDWTNCGDKSVDPIVFNSMNAEPDPVNIPGNLSLSIDAIIKTTIAEPTSLQIIIKKKFLGTFFEVPCVDNIGSCNYSNPCDLLQNIKCPPEVEAQGWNCRCPLTQNEIKLEKLVIIIPTISLPSFIENGEYEIQATLNNGNERVFCYKIHCSLHSTGIIVH</sequence>
<keyword evidence="4" id="KW-1185">Reference proteome</keyword>
<evidence type="ECO:0000256" key="1">
    <source>
        <dbReference type="ARBA" id="ARBA00022729"/>
    </source>
</evidence>
<dbReference type="SUPFAM" id="SSF63707">
    <property type="entry name" value="Ganglioside M2 (gm2) activator"/>
    <property type="match status" value="1"/>
</dbReference>
<dbReference type="PANTHER" id="PTHR17357:SF0">
    <property type="entry name" value="GANGLIOSIDE GM2 ACTIVATOR"/>
    <property type="match status" value="1"/>
</dbReference>
<proteinExistence type="predicted"/>
<feature type="domain" description="MD-2-related lipid-recognition" evidence="3">
    <location>
        <begin position="36"/>
        <end position="184"/>
    </location>
</feature>
<evidence type="ECO:0000313" key="5">
    <source>
        <dbReference type="RefSeq" id="XP_065669775.1"/>
    </source>
</evidence>
<dbReference type="InterPro" id="IPR028996">
    <property type="entry name" value="GM2-AP"/>
</dbReference>
<dbReference type="InterPro" id="IPR003172">
    <property type="entry name" value="ML_dom"/>
</dbReference>
<dbReference type="Gene3D" id="2.70.220.10">
    <property type="entry name" value="Ganglioside GM2 activator"/>
    <property type="match status" value="1"/>
</dbReference>
<dbReference type="InterPro" id="IPR036846">
    <property type="entry name" value="GM2-AP_sf"/>
</dbReference>
<name>A0ABM4D651_HYDVU</name>
<reference evidence="5" key="1">
    <citation type="submission" date="2025-08" db="UniProtKB">
        <authorList>
            <consortium name="RefSeq"/>
        </authorList>
    </citation>
    <scope>IDENTIFICATION</scope>
</reference>
<accession>A0ABM4D651</accession>
<keyword evidence="1 2" id="KW-0732">Signal</keyword>
<dbReference type="Pfam" id="PF02221">
    <property type="entry name" value="E1_DerP2_DerF2"/>
    <property type="match status" value="1"/>
</dbReference>
<feature type="signal peptide" evidence="2">
    <location>
        <begin position="1"/>
        <end position="22"/>
    </location>
</feature>
<feature type="chain" id="PRO_5046332511" evidence="2">
    <location>
        <begin position="23"/>
        <end position="194"/>
    </location>
</feature>
<gene>
    <name evidence="5" type="primary">LOC136088827</name>
</gene>